<dbReference type="NCBIfam" id="NF005559">
    <property type="entry name" value="PRK07231.1"/>
    <property type="match status" value="1"/>
</dbReference>
<dbReference type="SUPFAM" id="SSF51735">
    <property type="entry name" value="NAD(P)-binding Rossmann-fold domains"/>
    <property type="match status" value="1"/>
</dbReference>
<dbReference type="CDD" id="cd05233">
    <property type="entry name" value="SDR_c"/>
    <property type="match status" value="1"/>
</dbReference>
<keyword evidence="2 3" id="KW-0560">Oxidoreductase</keyword>
<dbReference type="EC" id="1.1.1.-" evidence="3"/>
<evidence type="ECO:0000313" key="4">
    <source>
        <dbReference type="Proteomes" id="UP001597483"/>
    </source>
</evidence>
<dbReference type="PANTHER" id="PTHR24321">
    <property type="entry name" value="DEHYDROGENASES, SHORT CHAIN"/>
    <property type="match status" value="1"/>
</dbReference>
<evidence type="ECO:0000313" key="3">
    <source>
        <dbReference type="EMBL" id="MFD2471477.1"/>
    </source>
</evidence>
<dbReference type="RefSeq" id="WP_378308739.1">
    <property type="nucleotide sequence ID" value="NZ_JBHUKS010000023.1"/>
</dbReference>
<accession>A0ABW5HED3</accession>
<dbReference type="GO" id="GO:0016491">
    <property type="term" value="F:oxidoreductase activity"/>
    <property type="evidence" value="ECO:0007669"/>
    <property type="project" value="UniProtKB-KW"/>
</dbReference>
<dbReference type="PRINTS" id="PR00080">
    <property type="entry name" value="SDRFAMILY"/>
</dbReference>
<evidence type="ECO:0000256" key="2">
    <source>
        <dbReference type="ARBA" id="ARBA00023002"/>
    </source>
</evidence>
<protein>
    <submittedName>
        <fullName evidence="3">SDR family NAD(P)-dependent oxidoreductase</fullName>
        <ecNumber evidence="3">1.1.1.-</ecNumber>
    </submittedName>
</protein>
<dbReference type="InterPro" id="IPR020904">
    <property type="entry name" value="Sc_DH/Rdtase_CS"/>
</dbReference>
<dbReference type="InterPro" id="IPR002347">
    <property type="entry name" value="SDR_fam"/>
</dbReference>
<evidence type="ECO:0000256" key="1">
    <source>
        <dbReference type="ARBA" id="ARBA00006484"/>
    </source>
</evidence>
<dbReference type="Proteomes" id="UP001597483">
    <property type="component" value="Unassembled WGS sequence"/>
</dbReference>
<reference evidence="4" key="1">
    <citation type="journal article" date="2019" name="Int. J. Syst. Evol. Microbiol.">
        <title>The Global Catalogue of Microorganisms (GCM) 10K type strain sequencing project: providing services to taxonomists for standard genome sequencing and annotation.</title>
        <authorList>
            <consortium name="The Broad Institute Genomics Platform"/>
            <consortium name="The Broad Institute Genome Sequencing Center for Infectious Disease"/>
            <person name="Wu L."/>
            <person name="Ma J."/>
        </authorList>
    </citation>
    <scope>NUCLEOTIDE SEQUENCE [LARGE SCALE GENOMIC DNA]</scope>
    <source>
        <strain evidence="4">CGMCC 4.7641</strain>
    </source>
</reference>
<dbReference type="EMBL" id="JBHUKS010000023">
    <property type="protein sequence ID" value="MFD2471477.1"/>
    <property type="molecule type" value="Genomic_DNA"/>
</dbReference>
<dbReference type="PRINTS" id="PR00081">
    <property type="entry name" value="GDHRDH"/>
</dbReference>
<organism evidence="3 4">
    <name type="scientific">Amycolatopsis silviterrae</name>
    <dbReference type="NCBI Taxonomy" id="1656914"/>
    <lineage>
        <taxon>Bacteria</taxon>
        <taxon>Bacillati</taxon>
        <taxon>Actinomycetota</taxon>
        <taxon>Actinomycetes</taxon>
        <taxon>Pseudonocardiales</taxon>
        <taxon>Pseudonocardiaceae</taxon>
        <taxon>Amycolatopsis</taxon>
    </lineage>
</organism>
<dbReference type="PROSITE" id="PS00061">
    <property type="entry name" value="ADH_SHORT"/>
    <property type="match status" value="1"/>
</dbReference>
<proteinExistence type="inferred from homology"/>
<dbReference type="Pfam" id="PF13561">
    <property type="entry name" value="adh_short_C2"/>
    <property type="match status" value="1"/>
</dbReference>
<comment type="caution">
    <text evidence="3">The sequence shown here is derived from an EMBL/GenBank/DDBJ whole genome shotgun (WGS) entry which is preliminary data.</text>
</comment>
<name>A0ABW5HED3_9PSEU</name>
<keyword evidence="4" id="KW-1185">Reference proteome</keyword>
<dbReference type="PANTHER" id="PTHR24321:SF8">
    <property type="entry name" value="ESTRADIOL 17-BETA-DEHYDROGENASE 8-RELATED"/>
    <property type="match status" value="1"/>
</dbReference>
<comment type="similarity">
    <text evidence="1">Belongs to the short-chain dehydrogenases/reductases (SDR) family.</text>
</comment>
<dbReference type="InterPro" id="IPR036291">
    <property type="entry name" value="NAD(P)-bd_dom_sf"/>
</dbReference>
<sequence length="255" mass="26683">MRLDGKVAVITGAASGQGAAAARRFAEEGAAVVLLDWSADQGKAVAAELTEAGRRAVFHQLDISDEPAVAETIAAVRAEFGTIDVLFNNAGIGYSSNDTYNMTTVLDTPPSHWRKILEINLDGAANVTRHVLPIMIEGGGGSIINNASINGIVGMPGADAYTASKGGLVALTRVWAVDYGRKGVRVNCICPGSIRTPMMADAIKSAEDEEHFSNNLLGRMGTSEEIANIALFFASDESSYLTGVILPADGGWTAQ</sequence>
<gene>
    <name evidence="3" type="ORF">ACFSVL_29060</name>
</gene>
<dbReference type="Gene3D" id="3.40.50.720">
    <property type="entry name" value="NAD(P)-binding Rossmann-like Domain"/>
    <property type="match status" value="1"/>
</dbReference>